<evidence type="ECO:0000313" key="3">
    <source>
        <dbReference type="Proteomes" id="UP000186176"/>
    </source>
</evidence>
<dbReference type="RefSeq" id="XP_028872910.1">
    <property type="nucleotide sequence ID" value="XM_029017959.1"/>
</dbReference>
<protein>
    <recommendedName>
        <fullName evidence="4">IQ calmodulin-binding motif family protein</fullName>
    </recommendedName>
</protein>
<gene>
    <name evidence="2" type="ORF">cubi_00947</name>
</gene>
<dbReference type="EMBL" id="LRBP01000039">
    <property type="protein sequence ID" value="OII70802.1"/>
    <property type="molecule type" value="Genomic_DNA"/>
</dbReference>
<dbReference type="InterPro" id="IPR000048">
    <property type="entry name" value="IQ_motif_EF-hand-BS"/>
</dbReference>
<dbReference type="GeneID" id="39977738"/>
<feature type="region of interest" description="Disordered" evidence="1">
    <location>
        <begin position="1"/>
        <end position="21"/>
    </location>
</feature>
<dbReference type="AlphaFoldDB" id="A0A1J4M9B1"/>
<reference evidence="2 3" key="1">
    <citation type="submission" date="2016-10" db="EMBL/GenBank/DDBJ databases">
        <title>Reductive evolution of mitochondrial metabolism and differential evolution of invasion-related proteins in Cryptosporidium.</title>
        <authorList>
            <person name="Liu S."/>
            <person name="Roellig D.M."/>
            <person name="Guo Y."/>
            <person name="Li N."/>
            <person name="Frace M.A."/>
            <person name="Tang K."/>
            <person name="Zhang L."/>
            <person name="Feng Y."/>
            <person name="Xiao L."/>
        </authorList>
    </citation>
    <scope>NUCLEOTIDE SEQUENCE [LARGE SCALE GENOMIC DNA]</scope>
    <source>
        <strain evidence="2">39726</strain>
    </source>
</reference>
<dbReference type="OrthoDB" id="338227at2759"/>
<keyword evidence="3" id="KW-1185">Reference proteome</keyword>
<dbReference type="Pfam" id="PF00612">
    <property type="entry name" value="IQ"/>
    <property type="match status" value="2"/>
</dbReference>
<organism evidence="2 3">
    <name type="scientific">Cryptosporidium ubiquitum</name>
    <dbReference type="NCBI Taxonomy" id="857276"/>
    <lineage>
        <taxon>Eukaryota</taxon>
        <taxon>Sar</taxon>
        <taxon>Alveolata</taxon>
        <taxon>Apicomplexa</taxon>
        <taxon>Conoidasida</taxon>
        <taxon>Coccidia</taxon>
        <taxon>Eucoccidiorida</taxon>
        <taxon>Eimeriorina</taxon>
        <taxon>Cryptosporidiidae</taxon>
        <taxon>Cryptosporidium</taxon>
    </lineage>
</organism>
<sequence>MFSRLYNRNLDNNHQNSGKSNRIRITLKDRINSKESKNLPVTESMSFINHGERDDYSPIRRNNTIGRIIQNGSQHIFYPVNPNNNFTRQPIRGCYNSNIVHNSHSKIQYKGSIESVTNNRKSDEFNPIQSLRSSPDLVSKVPSNIEVTEDQELRKVKTITSSIPLELIERDSLERLKSSKSQINEIEDSENERLNSNRNRHGIPFDLYSLSEDSMGKINSEFPVEKEGPIIETNEKNKKDDVLVRSISLNKEKLPNLEILPLKSFTASEETMSNQKKTSNSGENCELRALINDKSKEISGLIPKLNKSAFYFVRFNLLLHLAAIVIQCYFRRYLCKKYLYFRKFGPIKLLNSSAMQIQACWRSFLTRFGKSLCGETLSNNRGNGCMNCYNWSFLHEKNFVEIVKKRNQNAKFIQNYWKNTYINNINIEREILTNSIFSARALARETIERFLLGYSVRRNVDSKYKLVPIKWGWSTQEISEIFILLKKRNKWSEPKRMLFNQEENLYKYHLFLSNGTHQIVFKVHYKNKELKEGQDFKILCDSSLETTPNEEFQFVNNISIYNNNYTTSAFKYLRNRISSINFLTSSNYVGEPNSDIVQDLEQDLSYIALSPSYKESLDREYSETEYAGSPYKNSGRLKNDAISTPSTNLDYSPGIQHFVH</sequence>
<dbReference type="VEuPathDB" id="CryptoDB:cubi_00947"/>
<name>A0A1J4M9B1_9CRYT</name>
<evidence type="ECO:0008006" key="4">
    <source>
        <dbReference type="Google" id="ProtNLM"/>
    </source>
</evidence>
<evidence type="ECO:0000313" key="2">
    <source>
        <dbReference type="EMBL" id="OII70802.1"/>
    </source>
</evidence>
<comment type="caution">
    <text evidence="2">The sequence shown here is derived from an EMBL/GenBank/DDBJ whole genome shotgun (WGS) entry which is preliminary data.</text>
</comment>
<feature type="compositionally biased region" description="Polar residues" evidence="1">
    <location>
        <begin position="9"/>
        <end position="20"/>
    </location>
</feature>
<dbReference type="Gene3D" id="1.20.5.190">
    <property type="match status" value="1"/>
</dbReference>
<evidence type="ECO:0000256" key="1">
    <source>
        <dbReference type="SAM" id="MobiDB-lite"/>
    </source>
</evidence>
<accession>A0A1J4M9B1</accession>
<dbReference type="Proteomes" id="UP000186176">
    <property type="component" value="Unassembled WGS sequence"/>
</dbReference>
<proteinExistence type="predicted"/>